<accession>A0A8S3HC61</accession>
<reference evidence="2" key="1">
    <citation type="submission" date="2021-02" db="EMBL/GenBank/DDBJ databases">
        <authorList>
            <person name="Nowell W R."/>
        </authorList>
    </citation>
    <scope>NUCLEOTIDE SEQUENCE</scope>
</reference>
<organism evidence="2 3">
    <name type="scientific">Rotaria magnacalcarata</name>
    <dbReference type="NCBI Taxonomy" id="392030"/>
    <lineage>
        <taxon>Eukaryota</taxon>
        <taxon>Metazoa</taxon>
        <taxon>Spiralia</taxon>
        <taxon>Gnathifera</taxon>
        <taxon>Rotifera</taxon>
        <taxon>Eurotatoria</taxon>
        <taxon>Bdelloidea</taxon>
        <taxon>Philodinida</taxon>
        <taxon>Philodinidae</taxon>
        <taxon>Rotaria</taxon>
    </lineage>
</organism>
<feature type="non-terminal residue" evidence="2">
    <location>
        <position position="1"/>
    </location>
</feature>
<evidence type="ECO:0000313" key="3">
    <source>
        <dbReference type="Proteomes" id="UP000681720"/>
    </source>
</evidence>
<dbReference type="AlphaFoldDB" id="A0A8S3HC61"/>
<dbReference type="EMBL" id="CAJOBJ010329392">
    <property type="protein sequence ID" value="CAF5180336.1"/>
    <property type="molecule type" value="Genomic_DNA"/>
</dbReference>
<dbReference type="Proteomes" id="UP000681720">
    <property type="component" value="Unassembled WGS sequence"/>
</dbReference>
<evidence type="ECO:0000313" key="2">
    <source>
        <dbReference type="EMBL" id="CAF5180336.1"/>
    </source>
</evidence>
<proteinExistence type="predicted"/>
<comment type="caution">
    <text evidence="2">The sequence shown here is derived from an EMBL/GenBank/DDBJ whole genome shotgun (WGS) entry which is preliminary data.</text>
</comment>
<name>A0A8S3HC61_9BILA</name>
<evidence type="ECO:0000313" key="1">
    <source>
        <dbReference type="EMBL" id="CAF5077246.1"/>
    </source>
</evidence>
<sequence>EFRNAFFEILHYNNCNCFPLSSASKVRTSISKSTHSMNTKYTPPIQSRQPSVIPHCNSSQRNGGCLSCEISPISSKPIQKKTSFLINNDNMDSLEMQMFTHQRKTLEAFYELEHLIPNGVPSRASIVELRSIVQEQDDNIVETPIEKNQD</sequence>
<dbReference type="EMBL" id="CAJOBI010237150">
    <property type="protein sequence ID" value="CAF5077246.1"/>
    <property type="molecule type" value="Genomic_DNA"/>
</dbReference>
<protein>
    <submittedName>
        <fullName evidence="2">Uncharacterized protein</fullName>
    </submittedName>
</protein>
<dbReference type="Proteomes" id="UP000676336">
    <property type="component" value="Unassembled WGS sequence"/>
</dbReference>
<gene>
    <name evidence="2" type="ORF">GIL414_LOCUS69081</name>
    <name evidence="1" type="ORF">SMN809_LOCUS60604</name>
</gene>